<feature type="non-terminal residue" evidence="1">
    <location>
        <position position="1"/>
    </location>
</feature>
<proteinExistence type="predicted"/>
<protein>
    <submittedName>
        <fullName evidence="1">Uncharacterized protein</fullName>
    </submittedName>
</protein>
<evidence type="ECO:0000313" key="2">
    <source>
        <dbReference type="Proteomes" id="UP000678393"/>
    </source>
</evidence>
<dbReference type="Proteomes" id="UP000678393">
    <property type="component" value="Unassembled WGS sequence"/>
</dbReference>
<gene>
    <name evidence="1" type="ORF">CUNI_LOCUS9040</name>
</gene>
<dbReference type="PANTHER" id="PTHR48421">
    <property type="entry name" value="MYCBP-ASSOCIATED PROTEIN"/>
    <property type="match status" value="1"/>
</dbReference>
<sequence length="641" mass="73658">DINPNLLSISAINTKPLTKWFAPAELPRTPQPLEVLKRNTQETSAYSRIIECSYRKEYAILRQFQEVKMKELQMENHLMKVSGKSRQELLIRKKQFLPHIDHDGQEKTHGQFERTETPEIIYDNQLFSEAARKVAEKNGICRTLTRREKGYNVVTDWIGCPEVTDFIAEMLGRPCGTHYNINYPLQENEPVVEGENFVPQFEELAVIGLQYDKVHRQLKNIAMAKVKKEPSKTPNATEAPKSRHGFKMDLERDHFLRNESGFDFGESIAGLAIGQMKLFWTRDPERSKKTWVVELGCTTEIGKDSVGSITMKNIGSTAIHFKWEKVIPANTFKLIRYNIAHFVFDCWGGVILPGDTYRVPVLYKGIEPGVYSEDWQLLTQPVLENGANIITRLWGITRQYDPYRRIREEIDTELEKRIGKTIVEHRVQKLISYLPVKEVPLKDTRFPLVHLGPDLFHLNNPTLKYHFASVYRLGKLAAMTENKRQTISTYQSEKSAVSFGNEDEELIRNAMYSDGVSVYSDEETSTSILYIKRLIEEQISPDLPILLYSSSRSKRPSAVNLVNTDFSVDAIRENILENGVDPNEHREAQFLILSEQVTRLLFSTDKPIDNWKTVVARGLLCSAMDNFSEFAASLRLAQKYT</sequence>
<feature type="non-terminal residue" evidence="1">
    <location>
        <position position="641"/>
    </location>
</feature>
<dbReference type="AlphaFoldDB" id="A0A8S3Z8R2"/>
<keyword evidence="2" id="KW-1185">Reference proteome</keyword>
<accession>A0A8S3Z8R2</accession>
<organism evidence="1 2">
    <name type="scientific">Candidula unifasciata</name>
    <dbReference type="NCBI Taxonomy" id="100452"/>
    <lineage>
        <taxon>Eukaryota</taxon>
        <taxon>Metazoa</taxon>
        <taxon>Spiralia</taxon>
        <taxon>Lophotrochozoa</taxon>
        <taxon>Mollusca</taxon>
        <taxon>Gastropoda</taxon>
        <taxon>Heterobranchia</taxon>
        <taxon>Euthyneura</taxon>
        <taxon>Panpulmonata</taxon>
        <taxon>Eupulmonata</taxon>
        <taxon>Stylommatophora</taxon>
        <taxon>Helicina</taxon>
        <taxon>Helicoidea</taxon>
        <taxon>Geomitridae</taxon>
        <taxon>Candidula</taxon>
    </lineage>
</organism>
<comment type="caution">
    <text evidence="1">The sequence shown here is derived from an EMBL/GenBank/DDBJ whole genome shotgun (WGS) entry which is preliminary data.</text>
</comment>
<reference evidence="1" key="1">
    <citation type="submission" date="2021-04" db="EMBL/GenBank/DDBJ databases">
        <authorList>
            <consortium name="Molecular Ecology Group"/>
        </authorList>
    </citation>
    <scope>NUCLEOTIDE SEQUENCE</scope>
</reference>
<name>A0A8S3Z8R2_9EUPU</name>
<evidence type="ECO:0000313" key="1">
    <source>
        <dbReference type="EMBL" id="CAG5123482.1"/>
    </source>
</evidence>
<dbReference type="OrthoDB" id="10263316at2759"/>
<dbReference type="EMBL" id="CAJHNH020001536">
    <property type="protein sequence ID" value="CAG5123482.1"/>
    <property type="molecule type" value="Genomic_DNA"/>
</dbReference>
<dbReference type="PANTHER" id="PTHR48421:SF1">
    <property type="entry name" value="MYCBP-ASSOCIATED PROTEIN"/>
    <property type="match status" value="1"/>
</dbReference>
<dbReference type="InterPro" id="IPR032707">
    <property type="entry name" value="MYCBPAP"/>
</dbReference>
<dbReference type="Pfam" id="PF14646">
    <property type="entry name" value="MYCBPAP"/>
    <property type="match status" value="1"/>
</dbReference>